<comment type="caution">
    <text evidence="1">The sequence shown here is derived from an EMBL/GenBank/DDBJ whole genome shotgun (WGS) entry which is preliminary data.</text>
</comment>
<reference evidence="1" key="1">
    <citation type="submission" date="2016-10" db="EMBL/GenBank/DDBJ databases">
        <authorList>
            <person name="Benchimol M."/>
            <person name="Almeida L.G."/>
            <person name="Vasconcelos A.T."/>
            <person name="Perreira-Neves A."/>
            <person name="Rosa I.A."/>
            <person name="Tasca T."/>
            <person name="Bogo M.R."/>
            <person name="de Souza W."/>
        </authorList>
    </citation>
    <scope>NUCLEOTIDE SEQUENCE [LARGE SCALE GENOMIC DNA]</scope>
    <source>
        <strain evidence="1">K</strain>
    </source>
</reference>
<proteinExistence type="predicted"/>
<dbReference type="VEuPathDB" id="TrichDB:TRFO_04875"/>
<keyword evidence="2" id="KW-1185">Reference proteome</keyword>
<dbReference type="AlphaFoldDB" id="A0A1J4KBD0"/>
<name>A0A1J4KBD0_9EUKA</name>
<evidence type="ECO:0000313" key="2">
    <source>
        <dbReference type="Proteomes" id="UP000179807"/>
    </source>
</evidence>
<dbReference type="GeneID" id="94826851"/>
<gene>
    <name evidence="1" type="ORF">TRFO_04875</name>
</gene>
<organism evidence="1 2">
    <name type="scientific">Tritrichomonas foetus</name>
    <dbReference type="NCBI Taxonomy" id="1144522"/>
    <lineage>
        <taxon>Eukaryota</taxon>
        <taxon>Metamonada</taxon>
        <taxon>Parabasalia</taxon>
        <taxon>Tritrichomonadida</taxon>
        <taxon>Tritrichomonadidae</taxon>
        <taxon>Tritrichomonas</taxon>
    </lineage>
</organism>
<evidence type="ECO:0000313" key="1">
    <source>
        <dbReference type="EMBL" id="OHT08274.1"/>
    </source>
</evidence>
<dbReference type="RefSeq" id="XP_068361410.1">
    <property type="nucleotide sequence ID" value="XM_068492147.1"/>
</dbReference>
<dbReference type="Proteomes" id="UP000179807">
    <property type="component" value="Unassembled WGS sequence"/>
</dbReference>
<accession>A0A1J4KBD0</accession>
<protein>
    <submittedName>
        <fullName evidence="1">Uncharacterized protein</fullName>
    </submittedName>
</protein>
<sequence length="169" mass="19698">MSDSTQHSRMASCIQDIVEKCKKNPSKIEIATANFQALLKAMKGYSKCRKLYSSLFENDAPNKAIQREAQIQRAERIERNKRNQPKVTPQAITELEAIYNRKLKHTELKELATKLNQVVGCYINRETKRSKTLLIEWFSINWETIRPLIYSSGLDKYDFDHGDNHHENN</sequence>
<dbReference type="EMBL" id="MLAK01000671">
    <property type="protein sequence ID" value="OHT08274.1"/>
    <property type="molecule type" value="Genomic_DNA"/>
</dbReference>